<dbReference type="InterPro" id="IPR034660">
    <property type="entry name" value="DinB/YfiT-like"/>
</dbReference>
<comment type="caution">
    <text evidence="1">The sequence shown here is derived from an EMBL/GenBank/DDBJ whole genome shotgun (WGS) entry which is preliminary data.</text>
</comment>
<dbReference type="SUPFAM" id="SSF109854">
    <property type="entry name" value="DinB/YfiT-like putative metalloenzymes"/>
    <property type="match status" value="1"/>
</dbReference>
<name>A0A2P7AVG4_9HYPH</name>
<evidence type="ECO:0000313" key="2">
    <source>
        <dbReference type="Proteomes" id="UP000241158"/>
    </source>
</evidence>
<keyword evidence="2" id="KW-1185">Reference proteome</keyword>
<proteinExistence type="predicted"/>
<dbReference type="Proteomes" id="UP000241158">
    <property type="component" value="Unassembled WGS sequence"/>
</dbReference>
<gene>
    <name evidence="1" type="ORF">CU100_11150</name>
</gene>
<dbReference type="EMBL" id="PGGN01000002">
    <property type="protein sequence ID" value="PSH58187.1"/>
    <property type="molecule type" value="Genomic_DNA"/>
</dbReference>
<dbReference type="Pfam" id="PF09351">
    <property type="entry name" value="DUF1993"/>
    <property type="match status" value="1"/>
</dbReference>
<accession>A0A2P7AVG4</accession>
<evidence type="ECO:0000313" key="1">
    <source>
        <dbReference type="EMBL" id="PSH58187.1"/>
    </source>
</evidence>
<sequence>MSLSMYKITVPAFIRGFSILSSLIDKAEAFAAEKKIDPAILFNARLAPDMLPFSGQIQRVSDTSKGVVARLTTIEAPRFPDDEADFSQLRDRIAKTVAFLESVDTSALDGSESKKVTLKFGKMEVTLSGEDYILKFVLPNFYFHVTTAQNILRHNGVPVGKLDYIGALS</sequence>
<organism evidence="1 2">
    <name type="scientific">Phyllobacterium endophyticum</name>
    <dbReference type="NCBI Taxonomy" id="1149773"/>
    <lineage>
        <taxon>Bacteria</taxon>
        <taxon>Pseudomonadati</taxon>
        <taxon>Pseudomonadota</taxon>
        <taxon>Alphaproteobacteria</taxon>
        <taxon>Hyphomicrobiales</taxon>
        <taxon>Phyllobacteriaceae</taxon>
        <taxon>Phyllobacterium</taxon>
    </lineage>
</organism>
<reference evidence="2" key="1">
    <citation type="submission" date="2017-11" db="EMBL/GenBank/DDBJ databases">
        <authorList>
            <person name="Kuznetsova I."/>
            <person name="Sazanova A."/>
            <person name="Chirak E."/>
            <person name="Safronova V."/>
            <person name="Willems A."/>
        </authorList>
    </citation>
    <scope>NUCLEOTIDE SEQUENCE [LARGE SCALE GENOMIC DNA]</scope>
    <source>
        <strain evidence="2">PEPV15</strain>
    </source>
</reference>
<dbReference type="InterPro" id="IPR018531">
    <property type="entry name" value="DUF1993"/>
</dbReference>
<dbReference type="Gene3D" id="1.20.120.450">
    <property type="entry name" value="dinb family like domain"/>
    <property type="match status" value="1"/>
</dbReference>
<dbReference type="AlphaFoldDB" id="A0A2P7AVG4"/>
<dbReference type="PANTHER" id="PTHR36922:SF1">
    <property type="entry name" value="DUF1993 DOMAIN-CONTAINING PROTEIN"/>
    <property type="match status" value="1"/>
</dbReference>
<dbReference type="PANTHER" id="PTHR36922">
    <property type="entry name" value="BLL2446 PROTEIN"/>
    <property type="match status" value="1"/>
</dbReference>
<dbReference type="OrthoDB" id="338237at2"/>
<dbReference type="RefSeq" id="WP_106716641.1">
    <property type="nucleotide sequence ID" value="NZ_JACHXT010000001.1"/>
</dbReference>
<protein>
    <submittedName>
        <fullName evidence="1">DUF1993 domain-containing protein</fullName>
    </submittedName>
</protein>